<evidence type="ECO:0000313" key="2">
    <source>
        <dbReference type="EMBL" id="PRY62471.1"/>
    </source>
</evidence>
<accession>A0A2T0UX15</accession>
<evidence type="ECO:0000256" key="1">
    <source>
        <dbReference type="SAM" id="MobiDB-lite"/>
    </source>
</evidence>
<evidence type="ECO:0000313" key="3">
    <source>
        <dbReference type="Proteomes" id="UP000238176"/>
    </source>
</evidence>
<sequence length="134" mass="13638">MSTASGVRSSWLASSTSLRCTRADCSSRSSIASNAAASARASAVPCALPTRSARSEAPIRSAAARTRSNGRTARPDHHHASAAVTGSSSATVSTAHAVGSTPVRMMVRATPSAPVSVTSSWLIEVTAKTRTTGR</sequence>
<organism evidence="2 3">
    <name type="scientific">Glycomyces artemisiae</name>
    <dbReference type="NCBI Taxonomy" id="1076443"/>
    <lineage>
        <taxon>Bacteria</taxon>
        <taxon>Bacillati</taxon>
        <taxon>Actinomycetota</taxon>
        <taxon>Actinomycetes</taxon>
        <taxon>Glycomycetales</taxon>
        <taxon>Glycomycetaceae</taxon>
        <taxon>Glycomyces</taxon>
    </lineage>
</organism>
<dbReference type="AlphaFoldDB" id="A0A2T0UX15"/>
<feature type="region of interest" description="Disordered" evidence="1">
    <location>
        <begin position="48"/>
        <end position="103"/>
    </location>
</feature>
<keyword evidence="3" id="KW-1185">Reference proteome</keyword>
<dbReference type="Proteomes" id="UP000238176">
    <property type="component" value="Unassembled WGS sequence"/>
</dbReference>
<reference evidence="2 3" key="1">
    <citation type="submission" date="2018-03" db="EMBL/GenBank/DDBJ databases">
        <title>Genomic Encyclopedia of Type Strains, Phase III (KMG-III): the genomes of soil and plant-associated and newly described type strains.</title>
        <authorList>
            <person name="Whitman W."/>
        </authorList>
    </citation>
    <scope>NUCLEOTIDE SEQUENCE [LARGE SCALE GENOMIC DNA]</scope>
    <source>
        <strain evidence="2 3">CGMCC 4.7067</strain>
    </source>
</reference>
<gene>
    <name evidence="2" type="ORF">B0I28_101805</name>
</gene>
<name>A0A2T0UX15_9ACTN</name>
<protein>
    <submittedName>
        <fullName evidence="2">Uncharacterized protein</fullName>
    </submittedName>
</protein>
<comment type="caution">
    <text evidence="2">The sequence shown here is derived from an EMBL/GenBank/DDBJ whole genome shotgun (WGS) entry which is preliminary data.</text>
</comment>
<proteinExistence type="predicted"/>
<dbReference type="EMBL" id="PVTJ01000001">
    <property type="protein sequence ID" value="PRY62471.1"/>
    <property type="molecule type" value="Genomic_DNA"/>
</dbReference>
<feature type="compositionally biased region" description="Low complexity" evidence="1">
    <location>
        <begin position="81"/>
        <end position="101"/>
    </location>
</feature>